<dbReference type="CDD" id="cd00609">
    <property type="entry name" value="AAT_like"/>
    <property type="match status" value="1"/>
</dbReference>
<gene>
    <name evidence="5" type="ORF">KAJ83_13925</name>
</gene>
<dbReference type="PANTHER" id="PTHR42832:SF3">
    <property type="entry name" value="L-GLUTAMINE--4-(METHYLSULFANYL)-2-OXOBUTANOATE AMINOTRANSFERASE"/>
    <property type="match status" value="1"/>
</dbReference>
<keyword evidence="2 5" id="KW-0032">Aminotransferase</keyword>
<proteinExistence type="predicted"/>
<comment type="caution">
    <text evidence="5">The sequence shown here is derived from an EMBL/GenBank/DDBJ whole genome shotgun (WGS) entry which is preliminary data.</text>
</comment>
<keyword evidence="3" id="KW-0808">Transferase</keyword>
<keyword evidence="6" id="KW-1185">Reference proteome</keyword>
<feature type="domain" description="Aminotransferase class I/classII large" evidence="4">
    <location>
        <begin position="36"/>
        <end position="376"/>
    </location>
</feature>
<evidence type="ECO:0000256" key="2">
    <source>
        <dbReference type="ARBA" id="ARBA00022576"/>
    </source>
</evidence>
<dbReference type="InterPro" id="IPR050881">
    <property type="entry name" value="LL-DAP_aminotransferase"/>
</dbReference>
<dbReference type="SUPFAM" id="SSF53383">
    <property type="entry name" value="PLP-dependent transferases"/>
    <property type="match status" value="1"/>
</dbReference>
<sequence length="422" mass="44374">MGQDKLEAMGDFPFARLNRLVDGVTPPDGLVPIAMQIGEPQAAVPDHVMADIAARADLFGRYPPPPGSDAYRGAVADWLVRRYALAPGSVDPATQVIATSGSREALFQAALAAAARKQARLPDGVRPAVLVPNPLYHVYAGGAYMADCDLIPVATTPENDFTPDYAGLPEEVLARTAICFLCTPGNPTGAVAKAGAIAAMIQLARAHDFTLAVDECYSEIWFDRPPPGGLEVAAGMDEAGTNLADIFSHVLTFNSLSKRSGAPGLRCGFIAGDAGRIADIARVRSYGGATLPGPLMHAGAHLWGEETHVAANRARYGELVDIAESALGHLPGYRRPEAAFFLWLDVRPAFPDGETAARALWERHGVKVMPGRYMARAESGNHAGGDACSGPTPGDAHVRIALVHAPAVTRDACARIASCMDG</sequence>
<dbReference type="InterPro" id="IPR015424">
    <property type="entry name" value="PyrdxlP-dep_Trfase"/>
</dbReference>
<dbReference type="RefSeq" id="WP_210682689.1">
    <property type="nucleotide sequence ID" value="NZ_JAGMWN010000006.1"/>
</dbReference>
<evidence type="ECO:0000259" key="4">
    <source>
        <dbReference type="Pfam" id="PF00155"/>
    </source>
</evidence>
<dbReference type="Pfam" id="PF00155">
    <property type="entry name" value="Aminotran_1_2"/>
    <property type="match status" value="1"/>
</dbReference>
<dbReference type="GO" id="GO:0008483">
    <property type="term" value="F:transaminase activity"/>
    <property type="evidence" value="ECO:0007669"/>
    <property type="project" value="UniProtKB-KW"/>
</dbReference>
<dbReference type="Gene3D" id="3.90.1150.10">
    <property type="entry name" value="Aspartate Aminotransferase, domain 1"/>
    <property type="match status" value="1"/>
</dbReference>
<organism evidence="5 6">
    <name type="scientific">Marivibrio halodurans</name>
    <dbReference type="NCBI Taxonomy" id="2039722"/>
    <lineage>
        <taxon>Bacteria</taxon>
        <taxon>Pseudomonadati</taxon>
        <taxon>Pseudomonadota</taxon>
        <taxon>Alphaproteobacteria</taxon>
        <taxon>Rhodospirillales</taxon>
        <taxon>Rhodospirillaceae</taxon>
        <taxon>Marivibrio</taxon>
    </lineage>
</organism>
<evidence type="ECO:0000256" key="3">
    <source>
        <dbReference type="ARBA" id="ARBA00022679"/>
    </source>
</evidence>
<dbReference type="AlphaFoldDB" id="A0A8J7SK02"/>
<name>A0A8J7SK02_9PROT</name>
<evidence type="ECO:0000256" key="1">
    <source>
        <dbReference type="ARBA" id="ARBA00001933"/>
    </source>
</evidence>
<evidence type="ECO:0000313" key="5">
    <source>
        <dbReference type="EMBL" id="MBP5858113.1"/>
    </source>
</evidence>
<evidence type="ECO:0000313" key="6">
    <source>
        <dbReference type="Proteomes" id="UP000672602"/>
    </source>
</evidence>
<dbReference type="InterPro" id="IPR015422">
    <property type="entry name" value="PyrdxlP-dep_Trfase_small"/>
</dbReference>
<dbReference type="Proteomes" id="UP000672602">
    <property type="component" value="Unassembled WGS sequence"/>
</dbReference>
<comment type="cofactor">
    <cofactor evidence="1">
        <name>pyridoxal 5'-phosphate</name>
        <dbReference type="ChEBI" id="CHEBI:597326"/>
    </cofactor>
</comment>
<dbReference type="InterPro" id="IPR015421">
    <property type="entry name" value="PyrdxlP-dep_Trfase_major"/>
</dbReference>
<reference evidence="5" key="1">
    <citation type="submission" date="2021-04" db="EMBL/GenBank/DDBJ databases">
        <authorList>
            <person name="Zhang D.-C."/>
        </authorList>
    </citation>
    <scope>NUCLEOTIDE SEQUENCE</scope>
    <source>
        <strain evidence="5">CGMCC 1.15697</strain>
    </source>
</reference>
<dbReference type="PANTHER" id="PTHR42832">
    <property type="entry name" value="AMINO ACID AMINOTRANSFERASE"/>
    <property type="match status" value="1"/>
</dbReference>
<dbReference type="EMBL" id="JAGMWN010000006">
    <property type="protein sequence ID" value="MBP5858113.1"/>
    <property type="molecule type" value="Genomic_DNA"/>
</dbReference>
<dbReference type="GO" id="GO:0030170">
    <property type="term" value="F:pyridoxal phosphate binding"/>
    <property type="evidence" value="ECO:0007669"/>
    <property type="project" value="InterPro"/>
</dbReference>
<protein>
    <submittedName>
        <fullName evidence="5">Aminotransferase class I/II-fold pyridoxal phosphate-dependent enzyme</fullName>
    </submittedName>
</protein>
<accession>A0A8J7SK02</accession>
<dbReference type="Gene3D" id="3.40.640.10">
    <property type="entry name" value="Type I PLP-dependent aspartate aminotransferase-like (Major domain)"/>
    <property type="match status" value="1"/>
</dbReference>
<dbReference type="InterPro" id="IPR004839">
    <property type="entry name" value="Aminotransferase_I/II_large"/>
</dbReference>